<feature type="domain" description="Peptidase M20 dimerisation" evidence="7">
    <location>
        <begin position="230"/>
        <end position="373"/>
    </location>
</feature>
<evidence type="ECO:0000259" key="7">
    <source>
        <dbReference type="Pfam" id="PF07687"/>
    </source>
</evidence>
<evidence type="ECO:0000256" key="5">
    <source>
        <dbReference type="ARBA" id="ARBA00022833"/>
    </source>
</evidence>
<dbReference type="InterPro" id="IPR036264">
    <property type="entry name" value="Bact_exopeptidase_dim_dom"/>
</dbReference>
<evidence type="ECO:0000256" key="4">
    <source>
        <dbReference type="ARBA" id="ARBA00022801"/>
    </source>
</evidence>
<keyword evidence="6" id="KW-0732">Signal</keyword>
<dbReference type="Gene3D" id="3.30.70.360">
    <property type="match status" value="1"/>
</dbReference>
<dbReference type="KEGG" id="gak:X907_2671"/>
<dbReference type="InterPro" id="IPR002933">
    <property type="entry name" value="Peptidase_M20"/>
</dbReference>
<dbReference type="InterPro" id="IPR047177">
    <property type="entry name" value="Pept_M20A"/>
</dbReference>
<protein>
    <recommendedName>
        <fullName evidence="7">Peptidase M20 dimerisation domain-containing protein</fullName>
    </recommendedName>
</protein>
<accession>A0A3T0ED05</accession>
<dbReference type="PROSITE" id="PS51257">
    <property type="entry name" value="PROKAR_LIPOPROTEIN"/>
    <property type="match status" value="1"/>
</dbReference>
<feature type="signal peptide" evidence="6">
    <location>
        <begin position="1"/>
        <end position="20"/>
    </location>
</feature>
<sequence>MKLNIAAIAGAGLLLLSACAQPPATPDAIEPNPSTRSAEALALSLSEAIRFETISEMGNPDASRAEFDAFRDWLAASFPLVHARMAPEDILHGSLWYTLEGTNPALDPIVILAHQDVVPVEPGTEDQWVYPPFSGTIADGYVWGRGTLDMKGFLVMAVAAMETLLEEGFTPERTIHIGFGHDEEVGGTGAVAMAERLEAQGRRAWFVLDEGGTSIETFPMTGGPVGLIGVGEKGFLSVEITARARGGHSSSPPPETAIGLLSRAINAIVDNPFEHRIDHPVPDMMRALAPEMDGMAGFVMARPVLFGSVLRGQMMEDDATRATIGTTIAPTIITGGTVANVLPQEARAIINLRLHPRDSAESALAHMRGAVSHLDGVTIEPVGRISDAPPISATSGRAWEIIAGAAVSHLPDGAPVVPNLLTAATDSRAFKDVADHIYRYAPMRMEMDDLSRIHGDNERIRIDALPGMVSYFRTVIHEAGMEG</sequence>
<evidence type="ECO:0000256" key="6">
    <source>
        <dbReference type="SAM" id="SignalP"/>
    </source>
</evidence>
<keyword evidence="3" id="KW-0479">Metal-binding</keyword>
<dbReference type="EMBL" id="CP018911">
    <property type="protein sequence ID" value="AZU05182.1"/>
    <property type="molecule type" value="Genomic_DNA"/>
</dbReference>
<dbReference type="Gene3D" id="1.10.150.900">
    <property type="match status" value="1"/>
</dbReference>
<evidence type="ECO:0000313" key="8">
    <source>
        <dbReference type="EMBL" id="AZU05182.1"/>
    </source>
</evidence>
<organism evidence="8 9">
    <name type="scientific">Glycocaulis alkaliphilus</name>
    <dbReference type="NCBI Taxonomy" id="1434191"/>
    <lineage>
        <taxon>Bacteria</taxon>
        <taxon>Pseudomonadati</taxon>
        <taxon>Pseudomonadota</taxon>
        <taxon>Alphaproteobacteria</taxon>
        <taxon>Maricaulales</taxon>
        <taxon>Maricaulaceae</taxon>
        <taxon>Glycocaulis</taxon>
    </lineage>
</organism>
<dbReference type="GO" id="GO:0008233">
    <property type="term" value="F:peptidase activity"/>
    <property type="evidence" value="ECO:0007669"/>
    <property type="project" value="UniProtKB-KW"/>
</dbReference>
<dbReference type="PANTHER" id="PTHR45962">
    <property type="entry name" value="N-FATTY-ACYL-AMINO ACID SYNTHASE/HYDROLASE PM20D1"/>
    <property type="match status" value="1"/>
</dbReference>
<evidence type="ECO:0000313" key="9">
    <source>
        <dbReference type="Proteomes" id="UP000286954"/>
    </source>
</evidence>
<dbReference type="GO" id="GO:0046872">
    <property type="term" value="F:metal ion binding"/>
    <property type="evidence" value="ECO:0007669"/>
    <property type="project" value="UniProtKB-KW"/>
</dbReference>
<keyword evidence="2" id="KW-0645">Protease</keyword>
<dbReference type="SUPFAM" id="SSF53187">
    <property type="entry name" value="Zn-dependent exopeptidases"/>
    <property type="match status" value="1"/>
</dbReference>
<dbReference type="Proteomes" id="UP000286954">
    <property type="component" value="Chromosome"/>
</dbReference>
<keyword evidence="5" id="KW-0862">Zinc</keyword>
<reference evidence="8 9" key="1">
    <citation type="submission" date="2016-12" db="EMBL/GenBank/DDBJ databases">
        <title>The genome of dimorphic prosthecate Glycocaulis alkaliphilus 6b-8t, isolated from crude oil dictates its adaptability in petroleum environments.</title>
        <authorList>
            <person name="Wu X.-L."/>
            <person name="Geng S."/>
        </authorList>
    </citation>
    <scope>NUCLEOTIDE SEQUENCE [LARGE SCALE GENOMIC DNA]</scope>
    <source>
        <strain evidence="8 9">6B-8</strain>
    </source>
</reference>
<dbReference type="Pfam" id="PF01546">
    <property type="entry name" value="Peptidase_M20"/>
    <property type="match status" value="1"/>
</dbReference>
<keyword evidence="4" id="KW-0378">Hydrolase</keyword>
<evidence type="ECO:0000256" key="2">
    <source>
        <dbReference type="ARBA" id="ARBA00022670"/>
    </source>
</evidence>
<proteinExistence type="inferred from homology"/>
<dbReference type="Pfam" id="PF07687">
    <property type="entry name" value="M20_dimer"/>
    <property type="match status" value="1"/>
</dbReference>
<name>A0A3T0ED05_9PROT</name>
<dbReference type="Gene3D" id="3.40.630.10">
    <property type="entry name" value="Zn peptidases"/>
    <property type="match status" value="1"/>
</dbReference>
<dbReference type="GO" id="GO:0006508">
    <property type="term" value="P:proteolysis"/>
    <property type="evidence" value="ECO:0007669"/>
    <property type="project" value="UniProtKB-KW"/>
</dbReference>
<dbReference type="RefSeq" id="WP_170175569.1">
    <property type="nucleotide sequence ID" value="NZ_BMFB01000001.1"/>
</dbReference>
<dbReference type="InterPro" id="IPR011650">
    <property type="entry name" value="Peptidase_M20_dimer"/>
</dbReference>
<keyword evidence="9" id="KW-1185">Reference proteome</keyword>
<dbReference type="SUPFAM" id="SSF55031">
    <property type="entry name" value="Bacterial exopeptidase dimerisation domain"/>
    <property type="match status" value="1"/>
</dbReference>
<dbReference type="AlphaFoldDB" id="A0A3T0ED05"/>
<evidence type="ECO:0000256" key="3">
    <source>
        <dbReference type="ARBA" id="ARBA00022723"/>
    </source>
</evidence>
<dbReference type="PANTHER" id="PTHR45962:SF1">
    <property type="entry name" value="N-FATTY-ACYL-AMINO ACID SYNTHASE_HYDROLASE PM20D1"/>
    <property type="match status" value="1"/>
</dbReference>
<gene>
    <name evidence="8" type="ORF">X907_2671</name>
</gene>
<comment type="similarity">
    <text evidence="1">Belongs to the peptidase M20A family.</text>
</comment>
<feature type="chain" id="PRO_5019428211" description="Peptidase M20 dimerisation domain-containing protein" evidence="6">
    <location>
        <begin position="21"/>
        <end position="483"/>
    </location>
</feature>
<evidence type="ECO:0000256" key="1">
    <source>
        <dbReference type="ARBA" id="ARBA00006247"/>
    </source>
</evidence>